<comment type="caution">
    <text evidence="5">The sequence shown here is derived from an EMBL/GenBank/DDBJ whole genome shotgun (WGS) entry which is preliminary data.</text>
</comment>
<keyword evidence="6" id="KW-1185">Reference proteome</keyword>
<evidence type="ECO:0000256" key="2">
    <source>
        <dbReference type="ARBA" id="ARBA00023125"/>
    </source>
</evidence>
<dbReference type="GO" id="GO:0003700">
    <property type="term" value="F:DNA-binding transcription factor activity"/>
    <property type="evidence" value="ECO:0007669"/>
    <property type="project" value="InterPro"/>
</dbReference>
<dbReference type="InterPro" id="IPR018062">
    <property type="entry name" value="HTH_AraC-typ_CS"/>
</dbReference>
<dbReference type="PANTHER" id="PTHR46796:SF14">
    <property type="entry name" value="TRANSCRIPTIONAL REGULATORY PROTEIN"/>
    <property type="match status" value="1"/>
</dbReference>
<dbReference type="Proteomes" id="UP000531251">
    <property type="component" value="Unassembled WGS sequence"/>
</dbReference>
<proteinExistence type="predicted"/>
<dbReference type="InterPro" id="IPR018060">
    <property type="entry name" value="HTH_AraC"/>
</dbReference>
<feature type="domain" description="HTH araC/xylS-type" evidence="4">
    <location>
        <begin position="83"/>
        <end position="181"/>
    </location>
</feature>
<dbReference type="PROSITE" id="PS01124">
    <property type="entry name" value="HTH_ARAC_FAMILY_2"/>
    <property type="match status" value="1"/>
</dbReference>
<protein>
    <submittedName>
        <fullName evidence="5">AraC-like DNA-binding protein</fullName>
    </submittedName>
</protein>
<dbReference type="Gene3D" id="1.10.10.60">
    <property type="entry name" value="Homeodomain-like"/>
    <property type="match status" value="1"/>
</dbReference>
<dbReference type="GO" id="GO:0043565">
    <property type="term" value="F:sequence-specific DNA binding"/>
    <property type="evidence" value="ECO:0007669"/>
    <property type="project" value="InterPro"/>
</dbReference>
<evidence type="ECO:0000256" key="3">
    <source>
        <dbReference type="ARBA" id="ARBA00023163"/>
    </source>
</evidence>
<evidence type="ECO:0000256" key="1">
    <source>
        <dbReference type="ARBA" id="ARBA00023015"/>
    </source>
</evidence>
<dbReference type="SMART" id="SM00342">
    <property type="entry name" value="HTH_ARAC"/>
    <property type="match status" value="1"/>
</dbReference>
<gene>
    <name evidence="5" type="ORF">GGR89_003538</name>
</gene>
<dbReference type="SUPFAM" id="SSF46689">
    <property type="entry name" value="Homeodomain-like"/>
    <property type="match status" value="2"/>
</dbReference>
<dbReference type="InterPro" id="IPR050204">
    <property type="entry name" value="AraC_XylS_family_regulators"/>
</dbReference>
<dbReference type="AlphaFoldDB" id="A0A7X6BEW3"/>
<keyword evidence="2 5" id="KW-0238">DNA-binding</keyword>
<dbReference type="PROSITE" id="PS00041">
    <property type="entry name" value="HTH_ARAC_FAMILY_1"/>
    <property type="match status" value="1"/>
</dbReference>
<keyword evidence="1" id="KW-0805">Transcription regulation</keyword>
<dbReference type="PANTHER" id="PTHR46796">
    <property type="entry name" value="HTH-TYPE TRANSCRIPTIONAL ACTIVATOR RHAS-RELATED"/>
    <property type="match status" value="1"/>
</dbReference>
<keyword evidence="3" id="KW-0804">Transcription</keyword>
<organism evidence="5 6">
    <name type="scientific">Sphingomonas trueperi</name>
    <dbReference type="NCBI Taxonomy" id="53317"/>
    <lineage>
        <taxon>Bacteria</taxon>
        <taxon>Pseudomonadati</taxon>
        <taxon>Pseudomonadota</taxon>
        <taxon>Alphaproteobacteria</taxon>
        <taxon>Sphingomonadales</taxon>
        <taxon>Sphingomonadaceae</taxon>
        <taxon>Sphingomonas</taxon>
    </lineage>
</organism>
<accession>A0A7X6BEW3</accession>
<evidence type="ECO:0000259" key="4">
    <source>
        <dbReference type="PROSITE" id="PS01124"/>
    </source>
</evidence>
<dbReference type="Pfam" id="PF12833">
    <property type="entry name" value="HTH_18"/>
    <property type="match status" value="1"/>
</dbReference>
<dbReference type="EMBL" id="JAATJB010000013">
    <property type="protein sequence ID" value="NJB99197.1"/>
    <property type="molecule type" value="Genomic_DNA"/>
</dbReference>
<sequence length="186" mass="20282">MYHQALIDVAAPAQTGGAPELTALLAGAMRSLDEDPPLARRYLERLSSLLVTPDADAAADLLPDGLMRADGVAKGGLAGWQLRRVAAHVDAYLQGPILTSTLAEVAQLSTGHFCRAFKISTGETPHAYIIRQRIRRAQLLMRDTRDTLSQIAFSCGLSDQAHLTRLFRRLVGTTPLVWRRAWQQGG</sequence>
<evidence type="ECO:0000313" key="5">
    <source>
        <dbReference type="EMBL" id="NJB99197.1"/>
    </source>
</evidence>
<reference evidence="5 6" key="1">
    <citation type="submission" date="2020-03" db="EMBL/GenBank/DDBJ databases">
        <title>Genomic Encyclopedia of Type Strains, Phase IV (KMG-IV): sequencing the most valuable type-strain genomes for metagenomic binning, comparative biology and taxonomic classification.</title>
        <authorList>
            <person name="Goeker M."/>
        </authorList>
    </citation>
    <scope>NUCLEOTIDE SEQUENCE [LARGE SCALE GENOMIC DNA]</scope>
    <source>
        <strain evidence="5 6">DSM 7225</strain>
    </source>
</reference>
<evidence type="ECO:0000313" key="6">
    <source>
        <dbReference type="Proteomes" id="UP000531251"/>
    </source>
</evidence>
<dbReference type="InterPro" id="IPR009057">
    <property type="entry name" value="Homeodomain-like_sf"/>
</dbReference>
<dbReference type="RefSeq" id="WP_125972525.1">
    <property type="nucleotide sequence ID" value="NZ_BAAADY010000009.1"/>
</dbReference>
<name>A0A7X6BEW3_9SPHN</name>